<dbReference type="VEuPathDB" id="FungiDB:TRICI_001139"/>
<keyword evidence="3" id="KW-1185">Reference proteome</keyword>
<feature type="compositionally biased region" description="Acidic residues" evidence="1">
    <location>
        <begin position="43"/>
        <end position="58"/>
    </location>
</feature>
<name>A0A642VA94_9ASCO</name>
<reference evidence="2" key="1">
    <citation type="journal article" date="2019" name="G3 (Bethesda)">
        <title>Genome Assemblies of Two Rare Opportunistic Yeast Pathogens: Diutina rugosa (syn. Candida rugosa) and Trichomonascus ciferrii (syn. Candida ciferrii).</title>
        <authorList>
            <person name="Mixao V."/>
            <person name="Saus E."/>
            <person name="Hansen A.P."/>
            <person name="Lass-Florl C."/>
            <person name="Gabaldon T."/>
        </authorList>
    </citation>
    <scope>NUCLEOTIDE SEQUENCE</scope>
    <source>
        <strain evidence="2">CBS 4856</strain>
    </source>
</reference>
<proteinExistence type="predicted"/>
<organism evidence="2 3">
    <name type="scientific">Trichomonascus ciferrii</name>
    <dbReference type="NCBI Taxonomy" id="44093"/>
    <lineage>
        <taxon>Eukaryota</taxon>
        <taxon>Fungi</taxon>
        <taxon>Dikarya</taxon>
        <taxon>Ascomycota</taxon>
        <taxon>Saccharomycotina</taxon>
        <taxon>Dipodascomycetes</taxon>
        <taxon>Dipodascales</taxon>
        <taxon>Trichomonascaceae</taxon>
        <taxon>Trichomonascus</taxon>
        <taxon>Trichomonascus ciferrii complex</taxon>
    </lineage>
</organism>
<feature type="compositionally biased region" description="Basic and acidic residues" evidence="1">
    <location>
        <begin position="29"/>
        <end position="38"/>
    </location>
</feature>
<evidence type="ECO:0000256" key="1">
    <source>
        <dbReference type="SAM" id="MobiDB-lite"/>
    </source>
</evidence>
<gene>
    <name evidence="2" type="ORF">TRICI_001139</name>
</gene>
<dbReference type="EMBL" id="SWFS01000087">
    <property type="protein sequence ID" value="KAA8916713.1"/>
    <property type="molecule type" value="Genomic_DNA"/>
</dbReference>
<protein>
    <submittedName>
        <fullName evidence="2">Uncharacterized protein</fullName>
    </submittedName>
</protein>
<feature type="region of interest" description="Disordered" evidence="1">
    <location>
        <begin position="25"/>
        <end position="58"/>
    </location>
</feature>
<dbReference type="Proteomes" id="UP000761534">
    <property type="component" value="Unassembled WGS sequence"/>
</dbReference>
<accession>A0A642VA94</accession>
<sequence>MSNNAQREIQAKPNAKLAVGLNSVRKRGSRLERSETRNKLVSSEEDEVDEPYSDDEEEGEVINVVLNPPVVTRFSFDEEEATICGDLNTKGICESYTPPNVFDCPKPICQEVQELWDIFERRVLSGGPKSNESFWSCIVKGSTDDEHAEYWIQVFIPNMLVKLPQSDSNGFLVKTMDLFLVLTSVASTRSWVNIVQSLLDMMFETTVMTFAATSILLILSKIDPITPELAMAILRKDCYEPKTRYHEFRANWLKCIAIRSRKYGERNQTLKLVRDALAWKANFGDPKICKTYRDVCSKYSPHWYLHLSKEYRHLHEIEVLQFTVNTHLHDLYASIYD</sequence>
<comment type="caution">
    <text evidence="2">The sequence shown here is derived from an EMBL/GenBank/DDBJ whole genome shotgun (WGS) entry which is preliminary data.</text>
</comment>
<dbReference type="AlphaFoldDB" id="A0A642VA94"/>
<evidence type="ECO:0000313" key="3">
    <source>
        <dbReference type="Proteomes" id="UP000761534"/>
    </source>
</evidence>
<evidence type="ECO:0000313" key="2">
    <source>
        <dbReference type="EMBL" id="KAA8916713.1"/>
    </source>
</evidence>